<evidence type="ECO:0000313" key="1">
    <source>
        <dbReference type="EMBL" id="GAH46615.1"/>
    </source>
</evidence>
<dbReference type="InterPro" id="IPR002692">
    <property type="entry name" value="S45"/>
</dbReference>
<evidence type="ECO:0008006" key="2">
    <source>
        <dbReference type="Google" id="ProtNLM"/>
    </source>
</evidence>
<dbReference type="PANTHER" id="PTHR34218:SF4">
    <property type="entry name" value="ACYL-HOMOSERINE LACTONE ACYLASE QUIP"/>
    <property type="match status" value="1"/>
</dbReference>
<feature type="non-terminal residue" evidence="1">
    <location>
        <position position="1"/>
    </location>
</feature>
<dbReference type="PANTHER" id="PTHR34218">
    <property type="entry name" value="PEPTIDASE S45 PENICILLIN AMIDASE"/>
    <property type="match status" value="1"/>
</dbReference>
<dbReference type="Pfam" id="PF01804">
    <property type="entry name" value="Penicil_amidase"/>
    <property type="match status" value="1"/>
</dbReference>
<accession>X1GP30</accession>
<dbReference type="EMBL" id="BARU01006296">
    <property type="protein sequence ID" value="GAH46615.1"/>
    <property type="molecule type" value="Genomic_DNA"/>
</dbReference>
<gene>
    <name evidence="1" type="ORF">S03H2_12369</name>
</gene>
<dbReference type="GO" id="GO:0016787">
    <property type="term" value="F:hydrolase activity"/>
    <property type="evidence" value="ECO:0007669"/>
    <property type="project" value="InterPro"/>
</dbReference>
<dbReference type="Gene3D" id="3.60.20.10">
    <property type="entry name" value="Glutamine Phosphoribosylpyrophosphate, subunit 1, domain 1"/>
    <property type="match status" value="2"/>
</dbReference>
<dbReference type="SUPFAM" id="SSF56235">
    <property type="entry name" value="N-terminal nucleophile aminohydrolases (Ntn hydrolases)"/>
    <property type="match status" value="1"/>
</dbReference>
<sequence length="414" mass="47030">ANDYFLNILAGNGFDRARNRADFDEASKDWTLLAQNIVYADVDGNIAIRPTGKVPIRDDSKIPLGHLGNGTLPYNGSNGEGEWIGYIPFEDLPNSLNPNQKYLASANQIVAGPEYNSYFLQNEYADGYRARRINELLMNAADGSISIESMKTIQNDVNSTAARAFIPELIEVIYDYYGPMPPTKINNVLTVLESWQFVMDKEEAAPTIYRKWRDYFQDFTFNDEKETYNFTARTRIVVLEYLMKENESSHWFDNVSTPLKIETRNETMILALDATIDWLESFYGSDNPSTWRWGDLHQLYFSSLTRLDPLSKGPYEADGEGYTINPARVNIDNGVGIARGGASERLILDFSNLNNSLSVIPSGQRGLSNSKHYSDQLEQLFLQGKYHYQYFTNTLYNFPTSSIESQLFFFPTGG</sequence>
<protein>
    <recommendedName>
        <fullName evidence="2">Penicillin acylase family protein</fullName>
    </recommendedName>
</protein>
<dbReference type="InterPro" id="IPR029055">
    <property type="entry name" value="Ntn_hydrolases_N"/>
</dbReference>
<organism evidence="1">
    <name type="scientific">marine sediment metagenome</name>
    <dbReference type="NCBI Taxonomy" id="412755"/>
    <lineage>
        <taxon>unclassified sequences</taxon>
        <taxon>metagenomes</taxon>
        <taxon>ecological metagenomes</taxon>
    </lineage>
</organism>
<reference evidence="1" key="1">
    <citation type="journal article" date="2014" name="Front. Microbiol.">
        <title>High frequency of phylogenetically diverse reductive dehalogenase-homologous genes in deep subseafloor sedimentary metagenomes.</title>
        <authorList>
            <person name="Kawai M."/>
            <person name="Futagami T."/>
            <person name="Toyoda A."/>
            <person name="Takaki Y."/>
            <person name="Nishi S."/>
            <person name="Hori S."/>
            <person name="Arai W."/>
            <person name="Tsubouchi T."/>
            <person name="Morono Y."/>
            <person name="Uchiyama I."/>
            <person name="Ito T."/>
            <person name="Fujiyama A."/>
            <person name="Inagaki F."/>
            <person name="Takami H."/>
        </authorList>
    </citation>
    <scope>NUCLEOTIDE SEQUENCE</scope>
    <source>
        <strain evidence="1">Expedition CK06-06</strain>
    </source>
</reference>
<proteinExistence type="predicted"/>
<comment type="caution">
    <text evidence="1">The sequence shown here is derived from an EMBL/GenBank/DDBJ whole genome shotgun (WGS) entry which is preliminary data.</text>
</comment>
<name>X1GP30_9ZZZZ</name>
<dbReference type="GO" id="GO:0017000">
    <property type="term" value="P:antibiotic biosynthetic process"/>
    <property type="evidence" value="ECO:0007669"/>
    <property type="project" value="InterPro"/>
</dbReference>
<dbReference type="AlphaFoldDB" id="X1GP30"/>